<sequence>MKVLNELPDQIFCTDSEEFVFFDLDRNMITGQPLLNKPNIGLWTSTRYTDSPYISAWEKWCRETPYHCGEHHFLLHPKKDLKVFEPTDIADLQLQETDFLPFPHIDFGWYALQGYDGFHLDVQYKWMAKDGFMPFHCWDCESTVWFSYDWIDRVERIK</sequence>
<proteinExistence type="predicted"/>
<gene>
    <name evidence="1" type="ordered locus">SELR_pSRC400950</name>
</gene>
<dbReference type="KEGG" id="sri:SELR_pSRC400950"/>
<protein>
    <submittedName>
        <fullName evidence="1">Uncharacterized protein</fullName>
    </submittedName>
</protein>
<accession>I0GVF9</accession>
<reference evidence="1 2" key="1">
    <citation type="submission" date="2011-10" db="EMBL/GenBank/DDBJ databases">
        <title>Whole genome sequence of Selenomonas ruminantium subsp. lactilytica TAM6421.</title>
        <authorList>
            <person name="Oguchi A."/>
            <person name="Ankai A."/>
            <person name="Kaneko J."/>
            <person name="Yamada-Narita S."/>
            <person name="Fukui S."/>
            <person name="Takahashi M."/>
            <person name="Onodera T."/>
            <person name="Kojima S."/>
            <person name="Fushimi T."/>
            <person name="Abe N."/>
            <person name="Kamio Y."/>
            <person name="Yamazaki S."/>
            <person name="Fujita N."/>
        </authorList>
    </citation>
    <scope>NUCLEOTIDE SEQUENCE [LARGE SCALE GENOMIC DNA]</scope>
    <source>
        <strain evidence="2">NBRC 103574 / TAM6421</strain>
        <plasmid evidence="1 2">pSRC4</plasmid>
    </source>
</reference>
<dbReference type="RefSeq" id="WP_014426046.1">
    <property type="nucleotide sequence ID" value="NC_017069.1"/>
</dbReference>
<keyword evidence="1" id="KW-0614">Plasmid</keyword>
<dbReference type="PATRIC" id="fig|927704.6.peg.3510"/>
<dbReference type="HOGENOM" id="CLU_1668188_0_0_9"/>
<geneLocation type="plasmid" evidence="1 2">
    <name>pSRC4</name>
</geneLocation>
<evidence type="ECO:0000313" key="2">
    <source>
        <dbReference type="Proteomes" id="UP000007887"/>
    </source>
</evidence>
<dbReference type="OrthoDB" id="5149542at2"/>
<dbReference type="AlphaFoldDB" id="I0GVF9"/>
<dbReference type="Proteomes" id="UP000007887">
    <property type="component" value="Plasmid pSRC4"/>
</dbReference>
<name>I0GVF9_SELRL</name>
<evidence type="ECO:0000313" key="1">
    <source>
        <dbReference type="EMBL" id="BAL84746.1"/>
    </source>
</evidence>
<dbReference type="EMBL" id="AP012294">
    <property type="protein sequence ID" value="BAL84746.1"/>
    <property type="molecule type" value="Genomic_DNA"/>
</dbReference>
<organism evidence="1 2">
    <name type="scientific">Selenomonas ruminantium subsp. lactilytica (strain NBRC 103574 / TAM6421)</name>
    <dbReference type="NCBI Taxonomy" id="927704"/>
    <lineage>
        <taxon>Bacteria</taxon>
        <taxon>Bacillati</taxon>
        <taxon>Bacillota</taxon>
        <taxon>Negativicutes</taxon>
        <taxon>Selenomonadales</taxon>
        <taxon>Selenomonadaceae</taxon>
        <taxon>Selenomonas</taxon>
    </lineage>
</organism>